<accession>A0A183I7S5</accession>
<keyword evidence="3" id="KW-1185">Reference proteome</keyword>
<dbReference type="WBParaSite" id="OFLC_0001580001-mRNA-1">
    <property type="protein sequence ID" value="OFLC_0001580001-mRNA-1"/>
    <property type="gene ID" value="OFLC_0001580001"/>
</dbReference>
<feature type="transmembrane region" description="Helical" evidence="1">
    <location>
        <begin position="62"/>
        <end position="83"/>
    </location>
</feature>
<evidence type="ECO:0000313" key="3">
    <source>
        <dbReference type="Proteomes" id="UP000267606"/>
    </source>
</evidence>
<evidence type="ECO:0000313" key="2">
    <source>
        <dbReference type="EMBL" id="VDP23885.1"/>
    </source>
</evidence>
<reference evidence="4" key="1">
    <citation type="submission" date="2016-06" db="UniProtKB">
        <authorList>
            <consortium name="WormBaseParasite"/>
        </authorList>
    </citation>
    <scope>IDENTIFICATION</scope>
</reference>
<keyword evidence="1" id="KW-0812">Transmembrane</keyword>
<dbReference type="Proteomes" id="UP000267606">
    <property type="component" value="Unassembled WGS sequence"/>
</dbReference>
<organism evidence="4">
    <name type="scientific">Onchocerca flexuosa</name>
    <dbReference type="NCBI Taxonomy" id="387005"/>
    <lineage>
        <taxon>Eukaryota</taxon>
        <taxon>Metazoa</taxon>
        <taxon>Ecdysozoa</taxon>
        <taxon>Nematoda</taxon>
        <taxon>Chromadorea</taxon>
        <taxon>Rhabditida</taxon>
        <taxon>Spirurina</taxon>
        <taxon>Spiruromorpha</taxon>
        <taxon>Filarioidea</taxon>
        <taxon>Onchocercidae</taxon>
        <taxon>Onchocerca</taxon>
    </lineage>
</organism>
<evidence type="ECO:0000313" key="4">
    <source>
        <dbReference type="WBParaSite" id="OFLC_0001580001-mRNA-1"/>
    </source>
</evidence>
<dbReference type="AlphaFoldDB" id="A0A183I7S5"/>
<dbReference type="EMBL" id="UZAJ01042891">
    <property type="protein sequence ID" value="VDP23885.1"/>
    <property type="molecule type" value="Genomic_DNA"/>
</dbReference>
<name>A0A183I7S5_9BILA</name>
<protein>
    <submittedName>
        <fullName evidence="2 4">Uncharacterized protein</fullName>
    </submittedName>
</protein>
<sequence>MHLTTINRNQIGKNDEKIKEIDQLSIINDRNFIPYHQNDDMVIVNKDNSHNIVLFEISFQTYALLTLGTPILALIISFLLGFLSDYQQFLNYDWTCGVNDKRFFGMIRKCNEYMKSITDKVNK</sequence>
<keyword evidence="1" id="KW-0472">Membrane</keyword>
<dbReference type="STRING" id="387005.A0A183I7S5"/>
<keyword evidence="1" id="KW-1133">Transmembrane helix</keyword>
<proteinExistence type="predicted"/>
<gene>
    <name evidence="2" type="ORF">OFLC_LOCUS15787</name>
</gene>
<reference evidence="2 3" key="2">
    <citation type="submission" date="2018-11" db="EMBL/GenBank/DDBJ databases">
        <authorList>
            <consortium name="Pathogen Informatics"/>
        </authorList>
    </citation>
    <scope>NUCLEOTIDE SEQUENCE [LARGE SCALE GENOMIC DNA]</scope>
</reference>
<evidence type="ECO:0000256" key="1">
    <source>
        <dbReference type="SAM" id="Phobius"/>
    </source>
</evidence>